<evidence type="ECO:0000256" key="9">
    <source>
        <dbReference type="ARBA" id="ARBA00022989"/>
    </source>
</evidence>
<keyword evidence="13" id="KW-0449">Lipoprotein</keyword>
<comment type="subcellular location">
    <subcellularLocation>
        <location evidence="1">Cell membrane</location>
        <topology evidence="1">Multi-pass membrane protein</topology>
    </subcellularLocation>
</comment>
<dbReference type="CDD" id="cd04212">
    <property type="entry name" value="CuRO_UO_II"/>
    <property type="match status" value="1"/>
</dbReference>
<evidence type="ECO:0000256" key="7">
    <source>
        <dbReference type="ARBA" id="ARBA00022729"/>
    </source>
</evidence>
<feature type="transmembrane region" description="Helical" evidence="16">
    <location>
        <begin position="59"/>
        <end position="83"/>
    </location>
</feature>
<dbReference type="Proteomes" id="UP001500523">
    <property type="component" value="Unassembled WGS sequence"/>
</dbReference>
<keyword evidence="4" id="KW-1003">Cell membrane</keyword>
<evidence type="ECO:0000259" key="18">
    <source>
        <dbReference type="PROSITE" id="PS50999"/>
    </source>
</evidence>
<accession>A0ABP7DR21</accession>
<evidence type="ECO:0000259" key="17">
    <source>
        <dbReference type="PROSITE" id="PS50857"/>
    </source>
</evidence>
<evidence type="ECO:0000313" key="19">
    <source>
        <dbReference type="EMBL" id="GAA3707897.1"/>
    </source>
</evidence>
<keyword evidence="11 16" id="KW-0472">Membrane</keyword>
<organism evidence="19 20">
    <name type="scientific">Sphingomonas cynarae</name>
    <dbReference type="NCBI Taxonomy" id="930197"/>
    <lineage>
        <taxon>Bacteria</taxon>
        <taxon>Pseudomonadati</taxon>
        <taxon>Pseudomonadota</taxon>
        <taxon>Alphaproteobacteria</taxon>
        <taxon>Sphingomonadales</taxon>
        <taxon>Sphingomonadaceae</taxon>
        <taxon>Sphingomonas</taxon>
    </lineage>
</organism>
<feature type="domain" description="Cytochrome oxidase subunit II transmembrane region profile" evidence="18">
    <location>
        <begin position="37"/>
        <end position="134"/>
    </location>
</feature>
<evidence type="ECO:0000256" key="2">
    <source>
        <dbReference type="ARBA" id="ARBA00007866"/>
    </source>
</evidence>
<gene>
    <name evidence="19" type="primary">cyoA_2</name>
    <name evidence="19" type="ORF">GCM10022268_16570</name>
</gene>
<dbReference type="InterPro" id="IPR006333">
    <property type="entry name" value="Cyt_o_ubiquinol_oxidase_su2"/>
</dbReference>
<keyword evidence="7" id="KW-0732">Signal</keyword>
<feature type="domain" description="Cytochrome oxidase subunit II copper A binding" evidence="17">
    <location>
        <begin position="149"/>
        <end position="261"/>
    </location>
</feature>
<dbReference type="InterPro" id="IPR008972">
    <property type="entry name" value="Cupredoxin"/>
</dbReference>
<feature type="transmembrane region" description="Helical" evidence="16">
    <location>
        <begin position="103"/>
        <end position="124"/>
    </location>
</feature>
<dbReference type="PROSITE" id="PS50999">
    <property type="entry name" value="COX2_TM"/>
    <property type="match status" value="1"/>
</dbReference>
<evidence type="ECO:0000256" key="5">
    <source>
        <dbReference type="ARBA" id="ARBA00022660"/>
    </source>
</evidence>
<feature type="region of interest" description="Disordered" evidence="15">
    <location>
        <begin position="315"/>
        <end position="402"/>
    </location>
</feature>
<evidence type="ECO:0000256" key="14">
    <source>
        <dbReference type="ARBA" id="ARBA00030198"/>
    </source>
</evidence>
<sequence>MLDRPPSSSSRGLRVVLPGTACRWARRWSPLALLALLPGCSDLVVLSPAGDVAMQQRDVLLISVGLMLLIVVPVMIATGVFAWRYRAANKDATYDPDFDHSTMLELGIWSAPLLIIIFLGALTWSSTHLLDPYRPIDRLKAGRPIQAGVKPLEVQVVALDWKWLFIYPELGIATINELAAPVDRPITFRITAASVMNSFYIPALAGQIYAMPGMETKLHAVLNRPGNFEGIAAHYNGAGFSDMKFRMYGMDQSGFDQWVARAKADPRRLDAGLYQRLEKPTEKVPVIRFATVEAGLFGKIVNRCVEPGTTCMADMMQHDRRGGGDPHSMRPGAGSPPVNDNAPQDGDKPKGALLKDPDEKGTSPHLSKDRLPGSPGKTDPGASRNRDMTALDPRFLTLPVRA</sequence>
<dbReference type="Gene3D" id="2.60.40.420">
    <property type="entry name" value="Cupredoxins - blue copper proteins"/>
    <property type="match status" value="1"/>
</dbReference>
<keyword evidence="12" id="KW-0564">Palmitate</keyword>
<evidence type="ECO:0000256" key="15">
    <source>
        <dbReference type="SAM" id="MobiDB-lite"/>
    </source>
</evidence>
<comment type="caution">
    <text evidence="19">The sequence shown here is derived from an EMBL/GenBank/DDBJ whole genome shotgun (WGS) entry which is preliminary data.</text>
</comment>
<dbReference type="Pfam" id="PF00116">
    <property type="entry name" value="COX2"/>
    <property type="match status" value="1"/>
</dbReference>
<evidence type="ECO:0000256" key="8">
    <source>
        <dbReference type="ARBA" id="ARBA00022982"/>
    </source>
</evidence>
<keyword evidence="8" id="KW-0249">Electron transport</keyword>
<keyword evidence="10" id="KW-0560">Oxidoreductase</keyword>
<dbReference type="InterPro" id="IPR045187">
    <property type="entry name" value="CcO_II"/>
</dbReference>
<dbReference type="EMBL" id="BAABBF010000003">
    <property type="protein sequence ID" value="GAA3707897.1"/>
    <property type="molecule type" value="Genomic_DNA"/>
</dbReference>
<keyword evidence="20" id="KW-1185">Reference proteome</keyword>
<evidence type="ECO:0000256" key="10">
    <source>
        <dbReference type="ARBA" id="ARBA00023002"/>
    </source>
</evidence>
<feature type="compositionally biased region" description="Basic and acidic residues" evidence="15">
    <location>
        <begin position="316"/>
        <end position="328"/>
    </location>
</feature>
<evidence type="ECO:0000256" key="16">
    <source>
        <dbReference type="SAM" id="Phobius"/>
    </source>
</evidence>
<evidence type="ECO:0000256" key="12">
    <source>
        <dbReference type="ARBA" id="ARBA00023139"/>
    </source>
</evidence>
<dbReference type="InterPro" id="IPR011759">
    <property type="entry name" value="Cyt_c_oxidase_su2_TM_dom"/>
</dbReference>
<dbReference type="PROSITE" id="PS50857">
    <property type="entry name" value="COX2_CUA"/>
    <property type="match status" value="1"/>
</dbReference>
<comment type="similarity">
    <text evidence="2">Belongs to the cytochrome c oxidase subunit 2 family.</text>
</comment>
<dbReference type="InterPro" id="IPR034227">
    <property type="entry name" value="CuRO_UO_II"/>
</dbReference>
<keyword evidence="6 16" id="KW-0812">Transmembrane</keyword>
<dbReference type="Pfam" id="PF06481">
    <property type="entry name" value="COX_ARM"/>
    <property type="match status" value="1"/>
</dbReference>
<reference evidence="20" key="1">
    <citation type="journal article" date="2019" name="Int. J. Syst. Evol. Microbiol.">
        <title>The Global Catalogue of Microorganisms (GCM) 10K type strain sequencing project: providing services to taxonomists for standard genome sequencing and annotation.</title>
        <authorList>
            <consortium name="The Broad Institute Genomics Platform"/>
            <consortium name="The Broad Institute Genome Sequencing Center for Infectious Disease"/>
            <person name="Wu L."/>
            <person name="Ma J."/>
        </authorList>
    </citation>
    <scope>NUCLEOTIDE SEQUENCE [LARGE SCALE GENOMIC DNA]</scope>
    <source>
        <strain evidence="20">JCM 17498</strain>
    </source>
</reference>
<dbReference type="InterPro" id="IPR010514">
    <property type="entry name" value="COX_ARM"/>
</dbReference>
<evidence type="ECO:0000256" key="13">
    <source>
        <dbReference type="ARBA" id="ARBA00023288"/>
    </source>
</evidence>
<evidence type="ECO:0000256" key="1">
    <source>
        <dbReference type="ARBA" id="ARBA00004651"/>
    </source>
</evidence>
<dbReference type="InterPro" id="IPR002429">
    <property type="entry name" value="CcO_II-like_C"/>
</dbReference>
<evidence type="ECO:0000256" key="11">
    <source>
        <dbReference type="ARBA" id="ARBA00023136"/>
    </source>
</evidence>
<feature type="compositionally biased region" description="Basic and acidic residues" evidence="15">
    <location>
        <begin position="345"/>
        <end position="371"/>
    </location>
</feature>
<proteinExistence type="inferred from homology"/>
<evidence type="ECO:0000313" key="20">
    <source>
        <dbReference type="Proteomes" id="UP001500523"/>
    </source>
</evidence>
<dbReference type="SUPFAM" id="SSF49503">
    <property type="entry name" value="Cupredoxins"/>
    <property type="match status" value="1"/>
</dbReference>
<dbReference type="SUPFAM" id="SSF81464">
    <property type="entry name" value="Cytochrome c oxidase subunit II-like, transmembrane region"/>
    <property type="match status" value="1"/>
</dbReference>
<dbReference type="Gene3D" id="1.10.287.90">
    <property type="match status" value="1"/>
</dbReference>
<dbReference type="InterPro" id="IPR036257">
    <property type="entry name" value="Cyt_c_oxidase_su2_TM_sf"/>
</dbReference>
<dbReference type="PANTHER" id="PTHR22888:SF18">
    <property type="entry name" value="CYTOCHROME BO(3) UBIQUINOL OXIDASE SUBUNIT 2"/>
    <property type="match status" value="1"/>
</dbReference>
<dbReference type="PANTHER" id="PTHR22888">
    <property type="entry name" value="CYTOCHROME C OXIDASE, SUBUNIT II"/>
    <property type="match status" value="1"/>
</dbReference>
<keyword evidence="9 16" id="KW-1133">Transmembrane helix</keyword>
<dbReference type="NCBIfam" id="TIGR01433">
    <property type="entry name" value="CyoA"/>
    <property type="match status" value="1"/>
</dbReference>
<dbReference type="RefSeq" id="WP_344692885.1">
    <property type="nucleotide sequence ID" value="NZ_BAABBF010000003.1"/>
</dbReference>
<evidence type="ECO:0000256" key="4">
    <source>
        <dbReference type="ARBA" id="ARBA00022475"/>
    </source>
</evidence>
<protein>
    <recommendedName>
        <fullName evidence="14">Ubiquinol oxidase polypeptide II</fullName>
    </recommendedName>
</protein>
<evidence type="ECO:0000256" key="6">
    <source>
        <dbReference type="ARBA" id="ARBA00022692"/>
    </source>
</evidence>
<name>A0ABP7DR21_9SPHN</name>
<evidence type="ECO:0000256" key="3">
    <source>
        <dbReference type="ARBA" id="ARBA00022448"/>
    </source>
</evidence>
<keyword evidence="3" id="KW-0813">Transport</keyword>
<keyword evidence="5" id="KW-0679">Respiratory chain</keyword>